<protein>
    <submittedName>
        <fullName evidence="1">Uncharacterized protein</fullName>
    </submittedName>
</protein>
<accession>A0ABU6K1K3</accession>
<evidence type="ECO:0000313" key="2">
    <source>
        <dbReference type="Proteomes" id="UP001331561"/>
    </source>
</evidence>
<comment type="caution">
    <text evidence="1">The sequence shown here is derived from an EMBL/GenBank/DDBJ whole genome shotgun (WGS) entry which is preliminary data.</text>
</comment>
<sequence length="87" mass="9593">MRTTTDAHLDRVVEAIKDYLSRHPGAADSEIGVAQWWLHGWQQASGEGASADEVRQALERLQEIGEVEALELGGAGLLWRATRRKAV</sequence>
<evidence type="ECO:0000313" key="1">
    <source>
        <dbReference type="EMBL" id="MEC5385331.1"/>
    </source>
</evidence>
<organism evidence="1 2">
    <name type="scientific">Uliginosibacterium silvisoli</name>
    <dbReference type="NCBI Taxonomy" id="3114758"/>
    <lineage>
        <taxon>Bacteria</taxon>
        <taxon>Pseudomonadati</taxon>
        <taxon>Pseudomonadota</taxon>
        <taxon>Betaproteobacteria</taxon>
        <taxon>Rhodocyclales</taxon>
        <taxon>Zoogloeaceae</taxon>
        <taxon>Uliginosibacterium</taxon>
    </lineage>
</organism>
<dbReference type="RefSeq" id="WP_327598289.1">
    <property type="nucleotide sequence ID" value="NZ_JAYXHS010000001.1"/>
</dbReference>
<dbReference type="EMBL" id="JAYXHS010000001">
    <property type="protein sequence ID" value="MEC5385331.1"/>
    <property type="molecule type" value="Genomic_DNA"/>
</dbReference>
<name>A0ABU6K1K3_9RHOO</name>
<gene>
    <name evidence="1" type="ORF">VVD49_06325</name>
</gene>
<dbReference type="Proteomes" id="UP001331561">
    <property type="component" value="Unassembled WGS sequence"/>
</dbReference>
<keyword evidence="2" id="KW-1185">Reference proteome</keyword>
<reference evidence="1 2" key="1">
    <citation type="submission" date="2024-01" db="EMBL/GenBank/DDBJ databases">
        <title>Uliginosibacterium soil sp. nov.</title>
        <authorList>
            <person name="Lv Y."/>
        </authorList>
    </citation>
    <scope>NUCLEOTIDE SEQUENCE [LARGE SCALE GENOMIC DNA]</scope>
    <source>
        <strain evidence="1 2">H3</strain>
    </source>
</reference>
<proteinExistence type="predicted"/>